<dbReference type="AlphaFoldDB" id="A0A1G4BED4"/>
<comment type="caution">
    <text evidence="2">The sequence shown here is derived from an EMBL/GenBank/DDBJ whole genome shotgun (WGS) entry which is preliminary data.</text>
</comment>
<reference evidence="2 3" key="1">
    <citation type="submission" date="2016-09" db="EMBL/GenBank/DDBJ databases">
        <authorList>
            <person name="Capua I."/>
            <person name="De Benedictis P."/>
            <person name="Joannis T."/>
            <person name="Lombin L.H."/>
            <person name="Cattoli G."/>
        </authorList>
    </citation>
    <scope>NUCLEOTIDE SEQUENCE [LARGE SCALE GENOMIC DNA]</scope>
    <source>
        <strain evidence="2 3">IMI 309357</strain>
    </source>
</reference>
<sequence>SLFNIHIFPSRHQRAGLSSHPIEPILLVYSNPYPTLPSHPSSNSRPTAPGRILQRSILHPPRTVTTPPPPCHSSQRSTSLGHPRPPHPIQLSRAVIHLTHTWALPPISPYLHRAINHAKKHRSSHALPPLSRISAHPPPTTQASKGCSVRRCPQMSRR</sequence>
<dbReference type="Proteomes" id="UP000176998">
    <property type="component" value="Unassembled WGS sequence"/>
</dbReference>
<organism evidence="2 3">
    <name type="scientific">Colletotrichum orchidophilum</name>
    <dbReference type="NCBI Taxonomy" id="1209926"/>
    <lineage>
        <taxon>Eukaryota</taxon>
        <taxon>Fungi</taxon>
        <taxon>Dikarya</taxon>
        <taxon>Ascomycota</taxon>
        <taxon>Pezizomycotina</taxon>
        <taxon>Sordariomycetes</taxon>
        <taxon>Hypocreomycetidae</taxon>
        <taxon>Glomerellales</taxon>
        <taxon>Glomerellaceae</taxon>
        <taxon>Colletotrichum</taxon>
    </lineage>
</organism>
<evidence type="ECO:0000256" key="1">
    <source>
        <dbReference type="SAM" id="MobiDB-lite"/>
    </source>
</evidence>
<feature type="non-terminal residue" evidence="2">
    <location>
        <position position="1"/>
    </location>
</feature>
<feature type="region of interest" description="Disordered" evidence="1">
    <location>
        <begin position="60"/>
        <end position="88"/>
    </location>
</feature>
<dbReference type="GeneID" id="34558228"/>
<protein>
    <submittedName>
        <fullName evidence="2">Uncharacterized protein</fullName>
    </submittedName>
</protein>
<proteinExistence type="predicted"/>
<gene>
    <name evidence="2" type="ORF">CORC01_05071</name>
</gene>
<keyword evidence="3" id="KW-1185">Reference proteome</keyword>
<dbReference type="EMBL" id="MJBS01000034">
    <property type="protein sequence ID" value="OHE99713.1"/>
    <property type="molecule type" value="Genomic_DNA"/>
</dbReference>
<accession>A0A1G4BED4</accession>
<evidence type="ECO:0000313" key="3">
    <source>
        <dbReference type="Proteomes" id="UP000176998"/>
    </source>
</evidence>
<dbReference type="RefSeq" id="XP_022476859.1">
    <property type="nucleotide sequence ID" value="XM_022616718.1"/>
</dbReference>
<name>A0A1G4BED4_9PEZI</name>
<evidence type="ECO:0000313" key="2">
    <source>
        <dbReference type="EMBL" id="OHE99713.1"/>
    </source>
</evidence>
<feature type="region of interest" description="Disordered" evidence="1">
    <location>
        <begin position="119"/>
        <end position="158"/>
    </location>
</feature>